<sequence length="412" mass="47000">MMFDETQVFEGLTAWFSTSVPASLKSRWVKRGGLVGKEFSDVDYIFSSNATAKDTLRIFDSHNEELTIFNSSLIEDTIKNGKIVLSGKYSGDYILIHPAYQKEIDNFYKNKCPRLYRSDVRLTGMKDGKRSGFHESKIKNSMKKAKKTNDDEDSDEWEFEDSSLPNVLDKVKKNIAEQIGDDDSDMWDVTDDSEISLTSMNARTQPKDIESLPREIKNTEQEMSDEWDFKDDPDLHTKNLKDAKNKNVQRDRRHSKLCRSSHLNFVAAPQKQPWITIQPNKTSEDVKNLSNNPSATFSISDTSHDNYSQADEKQQGQGGYHLQKPVEQDREQQMHCGDCQELHTSHSQHTEQGESCLDDTKSRNKVSPDKGIRPDFLSSMDDGFVHIDDITLPDTPICDFIPNHAGCRVDAK</sequence>
<reference evidence="2 3" key="1">
    <citation type="journal article" date="2018" name="Sci. Rep.">
        <title>Comparative analysis of the Pocillopora damicornis genome highlights role of immune system in coral evolution.</title>
        <authorList>
            <person name="Cunning R."/>
            <person name="Bay R.A."/>
            <person name="Gillette P."/>
            <person name="Baker A.C."/>
            <person name="Traylor-Knowles N."/>
        </authorList>
    </citation>
    <scope>NUCLEOTIDE SEQUENCE [LARGE SCALE GENOMIC DNA]</scope>
    <source>
        <strain evidence="2">RSMAS</strain>
        <tissue evidence="2">Whole animal</tissue>
    </source>
</reference>
<protein>
    <recommendedName>
        <fullName evidence="4">BRCT domain-containing protein</fullName>
    </recommendedName>
</protein>
<accession>A0A3M6TUJ9</accession>
<name>A0A3M6TUJ9_POCDA</name>
<evidence type="ECO:0008006" key="4">
    <source>
        <dbReference type="Google" id="ProtNLM"/>
    </source>
</evidence>
<keyword evidence="3" id="KW-1185">Reference proteome</keyword>
<comment type="caution">
    <text evidence="2">The sequence shown here is derived from an EMBL/GenBank/DDBJ whole genome shotgun (WGS) entry which is preliminary data.</text>
</comment>
<feature type="compositionally biased region" description="Basic and acidic residues" evidence="1">
    <location>
        <begin position="344"/>
        <end position="373"/>
    </location>
</feature>
<dbReference type="GO" id="GO:0005637">
    <property type="term" value="C:nuclear inner membrane"/>
    <property type="evidence" value="ECO:0007669"/>
    <property type="project" value="TreeGrafter"/>
</dbReference>
<evidence type="ECO:0000256" key="1">
    <source>
        <dbReference type="SAM" id="MobiDB-lite"/>
    </source>
</evidence>
<dbReference type="PANTHER" id="PTHR35345:SF1">
    <property type="entry name" value="TELOMERE REPEATS-BINDING BOUQUET FORMATION PROTEIN 2"/>
    <property type="match status" value="1"/>
</dbReference>
<evidence type="ECO:0000313" key="3">
    <source>
        <dbReference type="Proteomes" id="UP000275408"/>
    </source>
</evidence>
<feature type="compositionally biased region" description="Basic and acidic residues" evidence="1">
    <location>
        <begin position="230"/>
        <end position="250"/>
    </location>
</feature>
<organism evidence="2 3">
    <name type="scientific">Pocillopora damicornis</name>
    <name type="common">Cauliflower coral</name>
    <name type="synonym">Millepora damicornis</name>
    <dbReference type="NCBI Taxonomy" id="46731"/>
    <lineage>
        <taxon>Eukaryota</taxon>
        <taxon>Metazoa</taxon>
        <taxon>Cnidaria</taxon>
        <taxon>Anthozoa</taxon>
        <taxon>Hexacorallia</taxon>
        <taxon>Scleractinia</taxon>
        <taxon>Astrocoeniina</taxon>
        <taxon>Pocilloporidae</taxon>
        <taxon>Pocillopora</taxon>
    </lineage>
</organism>
<dbReference type="Proteomes" id="UP000275408">
    <property type="component" value="Unassembled WGS sequence"/>
</dbReference>
<dbReference type="InterPro" id="IPR028065">
    <property type="entry name" value="TERB2"/>
</dbReference>
<feature type="compositionally biased region" description="Polar residues" evidence="1">
    <location>
        <begin position="288"/>
        <end position="309"/>
    </location>
</feature>
<dbReference type="AlphaFoldDB" id="A0A3M6TUJ9"/>
<feature type="region of interest" description="Disordered" evidence="1">
    <location>
        <begin position="274"/>
        <end position="321"/>
    </location>
</feature>
<dbReference type="PANTHER" id="PTHR35345">
    <property type="entry name" value="TELOMERE REPEATS-BINDING BOUQUET FORMATION PROTEIN 2"/>
    <property type="match status" value="1"/>
</dbReference>
<feature type="compositionally biased region" description="Acidic residues" evidence="1">
    <location>
        <begin position="150"/>
        <end position="160"/>
    </location>
</feature>
<dbReference type="Pfam" id="PF15101">
    <property type="entry name" value="TERB2"/>
    <property type="match status" value="1"/>
</dbReference>
<dbReference type="OrthoDB" id="5278943at2759"/>
<evidence type="ECO:0000313" key="2">
    <source>
        <dbReference type="EMBL" id="RMX45092.1"/>
    </source>
</evidence>
<feature type="region of interest" description="Disordered" evidence="1">
    <location>
        <begin position="222"/>
        <end position="256"/>
    </location>
</feature>
<feature type="region of interest" description="Disordered" evidence="1">
    <location>
        <begin position="344"/>
        <end position="374"/>
    </location>
</feature>
<dbReference type="EMBL" id="RCHS01002885">
    <property type="protein sequence ID" value="RMX45092.1"/>
    <property type="molecule type" value="Genomic_DNA"/>
</dbReference>
<dbReference type="GO" id="GO:0070197">
    <property type="term" value="P:meiotic attachment of telomere to nuclear envelope"/>
    <property type="evidence" value="ECO:0007669"/>
    <property type="project" value="TreeGrafter"/>
</dbReference>
<feature type="region of interest" description="Disordered" evidence="1">
    <location>
        <begin position="133"/>
        <end position="160"/>
    </location>
</feature>
<dbReference type="GO" id="GO:0007129">
    <property type="term" value="P:homologous chromosome pairing at meiosis"/>
    <property type="evidence" value="ECO:0007669"/>
    <property type="project" value="TreeGrafter"/>
</dbReference>
<gene>
    <name evidence="2" type="ORF">pdam_00014027</name>
</gene>
<proteinExistence type="predicted"/>